<feature type="transmembrane region" description="Helical" evidence="1">
    <location>
        <begin position="76"/>
        <end position="99"/>
    </location>
</feature>
<reference evidence="2" key="1">
    <citation type="journal article" date="2020" name="Fungal Divers.">
        <title>Resolving the Mortierellaceae phylogeny through synthesis of multi-gene phylogenetics and phylogenomics.</title>
        <authorList>
            <person name="Vandepol N."/>
            <person name="Liber J."/>
            <person name="Desiro A."/>
            <person name="Na H."/>
            <person name="Kennedy M."/>
            <person name="Barry K."/>
            <person name="Grigoriev I.V."/>
            <person name="Miller A.N."/>
            <person name="O'Donnell K."/>
            <person name="Stajich J.E."/>
            <person name="Bonito G."/>
        </authorList>
    </citation>
    <scope>NUCLEOTIDE SEQUENCE</scope>
    <source>
        <strain evidence="2">MES-2147</strain>
    </source>
</reference>
<keyword evidence="3" id="KW-1185">Reference proteome</keyword>
<comment type="caution">
    <text evidence="2">The sequence shown here is derived from an EMBL/GenBank/DDBJ whole genome shotgun (WGS) entry which is preliminary data.</text>
</comment>
<protein>
    <submittedName>
        <fullName evidence="2">Uncharacterized protein</fullName>
    </submittedName>
</protein>
<evidence type="ECO:0000256" key="1">
    <source>
        <dbReference type="SAM" id="Phobius"/>
    </source>
</evidence>
<gene>
    <name evidence="2" type="ORF">BGZ65_008684</name>
</gene>
<keyword evidence="1" id="KW-0472">Membrane</keyword>
<organism evidence="2 3">
    <name type="scientific">Modicella reniformis</name>
    <dbReference type="NCBI Taxonomy" id="1440133"/>
    <lineage>
        <taxon>Eukaryota</taxon>
        <taxon>Fungi</taxon>
        <taxon>Fungi incertae sedis</taxon>
        <taxon>Mucoromycota</taxon>
        <taxon>Mortierellomycotina</taxon>
        <taxon>Mortierellomycetes</taxon>
        <taxon>Mortierellales</taxon>
        <taxon>Mortierellaceae</taxon>
        <taxon>Modicella</taxon>
    </lineage>
</organism>
<keyword evidence="1" id="KW-0812">Transmembrane</keyword>
<feature type="non-terminal residue" evidence="2">
    <location>
        <position position="255"/>
    </location>
</feature>
<name>A0A9P6IVJ3_9FUNG</name>
<dbReference type="Proteomes" id="UP000749646">
    <property type="component" value="Unassembled WGS sequence"/>
</dbReference>
<evidence type="ECO:0000313" key="2">
    <source>
        <dbReference type="EMBL" id="KAF9947623.1"/>
    </source>
</evidence>
<dbReference type="AlphaFoldDB" id="A0A9P6IVJ3"/>
<dbReference type="EMBL" id="JAAAHW010007545">
    <property type="protein sequence ID" value="KAF9947623.1"/>
    <property type="molecule type" value="Genomic_DNA"/>
</dbReference>
<accession>A0A9P6IVJ3</accession>
<proteinExistence type="predicted"/>
<dbReference type="OrthoDB" id="2306594at2759"/>
<evidence type="ECO:0000313" key="3">
    <source>
        <dbReference type="Proteomes" id="UP000749646"/>
    </source>
</evidence>
<sequence>GDTSLSVIVDSKTRKVIRKDFFGLFGSLEDNVRHETTTSGQTFPDPTSNASDISVYMKKNFLDQAEIPVTSIPDAVAAFGGAFSAVWGLFYFFFGAARLDPFGIITRRFIRQKTQKNLTAAYGYWTSQSVTIEPQESAPKNDSVNALSHAPLNSASDMCGEHLAVFYKKLKQLDQWTQENINQIQEQVKHQRKVEKDLEKLKGLLRDYYLEMDLASVDNPTNGNNGQWHRWIWPFGPRNSHGGDNHEISHIIINE</sequence>
<keyword evidence="1" id="KW-1133">Transmembrane helix</keyword>